<evidence type="ECO:0000313" key="1">
    <source>
        <dbReference type="EMBL" id="KAK9802812.1"/>
    </source>
</evidence>
<gene>
    <name evidence="1" type="ORF">WJX72_005399</name>
</gene>
<organism evidence="1 2">
    <name type="scientific">[Myrmecia] bisecta</name>
    <dbReference type="NCBI Taxonomy" id="41462"/>
    <lineage>
        <taxon>Eukaryota</taxon>
        <taxon>Viridiplantae</taxon>
        <taxon>Chlorophyta</taxon>
        <taxon>core chlorophytes</taxon>
        <taxon>Trebouxiophyceae</taxon>
        <taxon>Trebouxiales</taxon>
        <taxon>Trebouxiaceae</taxon>
        <taxon>Myrmecia</taxon>
    </lineage>
</organism>
<accession>A0AAW1P3B5</accession>
<comment type="caution">
    <text evidence="1">The sequence shown here is derived from an EMBL/GenBank/DDBJ whole genome shotgun (WGS) entry which is preliminary data.</text>
</comment>
<dbReference type="AlphaFoldDB" id="A0AAW1P3B5"/>
<name>A0AAW1P3B5_9CHLO</name>
<dbReference type="EMBL" id="JALJOR010000035">
    <property type="protein sequence ID" value="KAK9802812.1"/>
    <property type="molecule type" value="Genomic_DNA"/>
</dbReference>
<dbReference type="Proteomes" id="UP001489004">
    <property type="component" value="Unassembled WGS sequence"/>
</dbReference>
<feature type="non-terminal residue" evidence="1">
    <location>
        <position position="1"/>
    </location>
</feature>
<sequence>RALQASTSKAQCYQVYGGVLGVSGVFKVHQFSMTALINAPIASTELSQVRQGGQALSS</sequence>
<evidence type="ECO:0000313" key="2">
    <source>
        <dbReference type="Proteomes" id="UP001489004"/>
    </source>
</evidence>
<protein>
    <submittedName>
        <fullName evidence="1">Uncharacterized protein</fullName>
    </submittedName>
</protein>
<reference evidence="1 2" key="1">
    <citation type="journal article" date="2024" name="Nat. Commun.">
        <title>Phylogenomics reveals the evolutionary origins of lichenization in chlorophyte algae.</title>
        <authorList>
            <person name="Puginier C."/>
            <person name="Libourel C."/>
            <person name="Otte J."/>
            <person name="Skaloud P."/>
            <person name="Haon M."/>
            <person name="Grisel S."/>
            <person name="Petersen M."/>
            <person name="Berrin J.G."/>
            <person name="Delaux P.M."/>
            <person name="Dal Grande F."/>
            <person name="Keller J."/>
        </authorList>
    </citation>
    <scope>NUCLEOTIDE SEQUENCE [LARGE SCALE GENOMIC DNA]</scope>
    <source>
        <strain evidence="1 2">SAG 2043</strain>
    </source>
</reference>
<keyword evidence="2" id="KW-1185">Reference proteome</keyword>
<proteinExistence type="predicted"/>